<reference evidence="2" key="1">
    <citation type="submission" date="2020-10" db="EMBL/GenBank/DDBJ databases">
        <authorList>
            <person name="Gilroy R."/>
        </authorList>
    </citation>
    <scope>NUCLEOTIDE SEQUENCE</scope>
    <source>
        <strain evidence="2">USAMLcec3-3695</strain>
    </source>
</reference>
<proteinExistence type="predicted"/>
<accession>A0A9D1SDR1</accession>
<sequence length="269" mass="29383">MKKRIIAACCAAAAIAAGLYAIRASQMRLEEPVFLTHYIDCRQCSAGKTIMLNYVTDKSDDRSVVSVSFPECPELTFDVFDSETNLKYRYHKMRRVFLQSKLDGTEPLAPAAATTAHVEFSDGTEGDFDIGQVIMENIPEPQERLVTAQNTGANNVGNSTDTMLALEDCTLTGITSAFDESCGAGVSITIDGGESSAPLALHKDDTVTFDAAINVSQPYVYNAYSLDQTLNFSDESGNIYRGYLQNIRYEPNFTESGIIAFLKDRGALD</sequence>
<evidence type="ECO:0000256" key="1">
    <source>
        <dbReference type="SAM" id="SignalP"/>
    </source>
</evidence>
<feature type="signal peptide" evidence="1">
    <location>
        <begin position="1"/>
        <end position="21"/>
    </location>
</feature>
<feature type="chain" id="PRO_5038866611" evidence="1">
    <location>
        <begin position="22"/>
        <end position="269"/>
    </location>
</feature>
<name>A0A9D1SDR1_9FIRM</name>
<gene>
    <name evidence="2" type="ORF">IAA61_02450</name>
</gene>
<reference evidence="2" key="2">
    <citation type="journal article" date="2021" name="PeerJ">
        <title>Extensive microbial diversity within the chicken gut microbiome revealed by metagenomics and culture.</title>
        <authorList>
            <person name="Gilroy R."/>
            <person name="Ravi A."/>
            <person name="Getino M."/>
            <person name="Pursley I."/>
            <person name="Horton D.L."/>
            <person name="Alikhan N.F."/>
            <person name="Baker D."/>
            <person name="Gharbi K."/>
            <person name="Hall N."/>
            <person name="Watson M."/>
            <person name="Adriaenssens E.M."/>
            <person name="Foster-Nyarko E."/>
            <person name="Jarju S."/>
            <person name="Secka A."/>
            <person name="Antonio M."/>
            <person name="Oren A."/>
            <person name="Chaudhuri R.R."/>
            <person name="La Ragione R."/>
            <person name="Hildebrand F."/>
            <person name="Pallen M.J."/>
        </authorList>
    </citation>
    <scope>NUCLEOTIDE SEQUENCE</scope>
    <source>
        <strain evidence="2">USAMLcec3-3695</strain>
    </source>
</reference>
<protein>
    <submittedName>
        <fullName evidence="2">Uncharacterized protein</fullName>
    </submittedName>
</protein>
<keyword evidence="1" id="KW-0732">Signal</keyword>
<dbReference type="AlphaFoldDB" id="A0A9D1SDR1"/>
<dbReference type="EMBL" id="DVNB01000026">
    <property type="protein sequence ID" value="HIU56659.1"/>
    <property type="molecule type" value="Genomic_DNA"/>
</dbReference>
<dbReference type="Proteomes" id="UP000824109">
    <property type="component" value="Unassembled WGS sequence"/>
</dbReference>
<comment type="caution">
    <text evidence="2">The sequence shown here is derived from an EMBL/GenBank/DDBJ whole genome shotgun (WGS) entry which is preliminary data.</text>
</comment>
<evidence type="ECO:0000313" key="3">
    <source>
        <dbReference type="Proteomes" id="UP000824109"/>
    </source>
</evidence>
<organism evidence="2 3">
    <name type="scientific">Candidatus Ornithomonoglobus merdipullorum</name>
    <dbReference type="NCBI Taxonomy" id="2840895"/>
    <lineage>
        <taxon>Bacteria</taxon>
        <taxon>Bacillati</taxon>
        <taxon>Bacillota</taxon>
        <taxon>Clostridia</taxon>
        <taxon>Candidatus Ornithomonoglobus</taxon>
    </lineage>
</organism>
<evidence type="ECO:0000313" key="2">
    <source>
        <dbReference type="EMBL" id="HIU56659.1"/>
    </source>
</evidence>